<keyword evidence="2" id="KW-1185">Reference proteome</keyword>
<evidence type="ECO:0000313" key="1">
    <source>
        <dbReference type="EMBL" id="GIY46339.1"/>
    </source>
</evidence>
<dbReference type="EMBL" id="BPLR01011399">
    <property type="protein sequence ID" value="GIY46339.1"/>
    <property type="molecule type" value="Genomic_DNA"/>
</dbReference>
<dbReference type="AlphaFoldDB" id="A0AAV4TJP5"/>
<reference evidence="1 2" key="1">
    <citation type="submission" date="2021-06" db="EMBL/GenBank/DDBJ databases">
        <title>Caerostris extrusa draft genome.</title>
        <authorList>
            <person name="Kono N."/>
            <person name="Arakawa K."/>
        </authorList>
    </citation>
    <scope>NUCLEOTIDE SEQUENCE [LARGE SCALE GENOMIC DNA]</scope>
</reference>
<gene>
    <name evidence="1" type="ORF">CEXT_241531</name>
</gene>
<comment type="caution">
    <text evidence="1">The sequence shown here is derived from an EMBL/GenBank/DDBJ whole genome shotgun (WGS) entry which is preliminary data.</text>
</comment>
<organism evidence="1 2">
    <name type="scientific">Caerostris extrusa</name>
    <name type="common">Bark spider</name>
    <name type="synonym">Caerostris bankana</name>
    <dbReference type="NCBI Taxonomy" id="172846"/>
    <lineage>
        <taxon>Eukaryota</taxon>
        <taxon>Metazoa</taxon>
        <taxon>Ecdysozoa</taxon>
        <taxon>Arthropoda</taxon>
        <taxon>Chelicerata</taxon>
        <taxon>Arachnida</taxon>
        <taxon>Araneae</taxon>
        <taxon>Araneomorphae</taxon>
        <taxon>Entelegynae</taxon>
        <taxon>Araneoidea</taxon>
        <taxon>Araneidae</taxon>
        <taxon>Caerostris</taxon>
    </lineage>
</organism>
<name>A0AAV4TJP5_CAEEX</name>
<accession>A0AAV4TJP5</accession>
<evidence type="ECO:0000313" key="2">
    <source>
        <dbReference type="Proteomes" id="UP001054945"/>
    </source>
</evidence>
<protein>
    <submittedName>
        <fullName evidence="1">Uncharacterized protein</fullName>
    </submittedName>
</protein>
<dbReference type="Proteomes" id="UP001054945">
    <property type="component" value="Unassembled WGS sequence"/>
</dbReference>
<sequence length="124" mass="14214">MILFLRGPKPLFRVECLSLGLEDDTNCGLIPLHSLTFPNYLTEIKKRKVKPVIRHDEKTKLLTTTKLGKRDTLLACQLNHRDSLLTLPIRTTINQKSVSFAFLDPKPSTLVNHREKQSPSLHSW</sequence>
<proteinExistence type="predicted"/>